<evidence type="ECO:0000313" key="5">
    <source>
        <dbReference type="Proteomes" id="UP000602395"/>
    </source>
</evidence>
<dbReference type="InterPro" id="IPR003615">
    <property type="entry name" value="HNH_nuc"/>
</dbReference>
<accession>A0ABR7WJ08</accession>
<protein>
    <submittedName>
        <fullName evidence="4">DUF222 domain-containing protein</fullName>
    </submittedName>
</protein>
<dbReference type="InterPro" id="IPR003870">
    <property type="entry name" value="DUF222"/>
</dbReference>
<feature type="domain" description="HNH nuclease" evidence="3">
    <location>
        <begin position="339"/>
        <end position="390"/>
    </location>
</feature>
<keyword evidence="5" id="KW-1185">Reference proteome</keyword>
<evidence type="ECO:0000313" key="4">
    <source>
        <dbReference type="EMBL" id="MBD1322561.1"/>
    </source>
</evidence>
<reference evidence="4 5" key="1">
    <citation type="submission" date="2020-09" db="EMBL/GenBank/DDBJ databases">
        <title>Novel species in genus Gordonia.</title>
        <authorList>
            <person name="Zhang G."/>
        </authorList>
    </citation>
    <scope>NUCLEOTIDE SEQUENCE [LARGE SCALE GENOMIC DNA]</scope>
    <source>
        <strain evidence="4 5">ON-33</strain>
    </source>
</reference>
<comment type="caution">
    <text evidence="4">The sequence shown here is derived from an EMBL/GenBank/DDBJ whole genome shotgun (WGS) entry which is preliminary data.</text>
</comment>
<evidence type="ECO:0000259" key="3">
    <source>
        <dbReference type="SMART" id="SM00507"/>
    </source>
</evidence>
<organism evidence="4 5">
    <name type="scientific">Gordonia hankookensis</name>
    <dbReference type="NCBI Taxonomy" id="589403"/>
    <lineage>
        <taxon>Bacteria</taxon>
        <taxon>Bacillati</taxon>
        <taxon>Actinomycetota</taxon>
        <taxon>Actinomycetes</taxon>
        <taxon>Mycobacteriales</taxon>
        <taxon>Gordoniaceae</taxon>
        <taxon>Gordonia</taxon>
    </lineage>
</organism>
<proteinExistence type="inferred from homology"/>
<sequence length="474" mass="51960">MDPFVPEAEPRSPNIFDVTPVGELSDGQLRERVVGYAGQMAALTARFMGLLVEFDNRHAWSGEGVMSCAHWLSWRTGLSLRTAQDHLRIAHALTELPLISQSFADGRVTYSKVRALTRVATPEREQELLNVALSATAAQVDALVRSMRHIDRGAEEQESGVIVSSGRWRWNDDGSLSVNLRLNPLDGARFLAGAVRAEYERTRTEDDRDVPRNALERDETATADAEDLGPAEVKRRQRDLWRHVPADIAPAMIAMADTLHGVVDIPEIAPGAEILVHTRGQDIADGDGDHADDHLDDGPALFDVEVDEARCGAAVREVHTTRRGAVLNWGHKRRTPTAALIRIVTQRDRCCRHPACGRTRHLHVHHVRSWADGGPTEPDNLILLCGTHHRALHRGEFTITAKGGQQFTFHRQSGSVIERAPTLVAPAGWTPDSRIAVGATMPVGGGRLDVGYTTEVLYAIGALKAIERTTPIAA</sequence>
<dbReference type="Pfam" id="PF02720">
    <property type="entry name" value="DUF222"/>
    <property type="match status" value="1"/>
</dbReference>
<gene>
    <name evidence="4" type="ORF">IDF66_23525</name>
</gene>
<dbReference type="SMART" id="SM00507">
    <property type="entry name" value="HNHc"/>
    <property type="match status" value="1"/>
</dbReference>
<evidence type="ECO:0000256" key="1">
    <source>
        <dbReference type="ARBA" id="ARBA00023450"/>
    </source>
</evidence>
<feature type="compositionally biased region" description="Basic and acidic residues" evidence="2">
    <location>
        <begin position="201"/>
        <end position="220"/>
    </location>
</feature>
<dbReference type="Proteomes" id="UP000602395">
    <property type="component" value="Unassembled WGS sequence"/>
</dbReference>
<dbReference type="Pfam" id="PF01844">
    <property type="entry name" value="HNH"/>
    <property type="match status" value="1"/>
</dbReference>
<dbReference type="CDD" id="cd00085">
    <property type="entry name" value="HNHc"/>
    <property type="match status" value="1"/>
</dbReference>
<comment type="similarity">
    <text evidence="1">Belongs to the Rv1128c/1148c/1588c/1702c/1945/3466 family.</text>
</comment>
<dbReference type="EMBL" id="JACWMS010000006">
    <property type="protein sequence ID" value="MBD1322561.1"/>
    <property type="molecule type" value="Genomic_DNA"/>
</dbReference>
<evidence type="ECO:0000256" key="2">
    <source>
        <dbReference type="SAM" id="MobiDB-lite"/>
    </source>
</evidence>
<feature type="region of interest" description="Disordered" evidence="2">
    <location>
        <begin position="201"/>
        <end position="234"/>
    </location>
</feature>
<dbReference type="InterPro" id="IPR002711">
    <property type="entry name" value="HNH"/>
</dbReference>
<dbReference type="Gene3D" id="1.10.30.50">
    <property type="match status" value="1"/>
</dbReference>
<name>A0ABR7WJ08_9ACTN</name>